<dbReference type="PANTHER" id="PTHR11108:SF1">
    <property type="entry name" value="FERROCHELATASE, MITOCHONDRIAL"/>
    <property type="match status" value="1"/>
</dbReference>
<keyword evidence="10" id="KW-1185">Reference proteome</keyword>
<evidence type="ECO:0000256" key="5">
    <source>
        <dbReference type="ARBA" id="ARBA00023244"/>
    </source>
</evidence>
<dbReference type="GO" id="GO:0046872">
    <property type="term" value="F:metal ion binding"/>
    <property type="evidence" value="ECO:0007669"/>
    <property type="project" value="UniProtKB-KW"/>
</dbReference>
<dbReference type="GO" id="GO:0005737">
    <property type="term" value="C:cytoplasm"/>
    <property type="evidence" value="ECO:0007669"/>
    <property type="project" value="UniProtKB-SubCell"/>
</dbReference>
<dbReference type="AlphaFoldDB" id="A0A4V1IP15"/>
<comment type="caution">
    <text evidence="9">The sequence shown here is derived from an EMBL/GenBank/DDBJ whole genome shotgun (WGS) entry which is preliminary data.</text>
</comment>
<dbReference type="InterPro" id="IPR033644">
    <property type="entry name" value="Ferrochelatase_C"/>
</dbReference>
<dbReference type="CDD" id="cd00419">
    <property type="entry name" value="Ferrochelatase_C"/>
    <property type="match status" value="1"/>
</dbReference>
<keyword evidence="7" id="KW-0963">Cytoplasm</keyword>
<evidence type="ECO:0000256" key="8">
    <source>
        <dbReference type="RuleBase" id="RU004185"/>
    </source>
</evidence>
<dbReference type="EMBL" id="NDXW01000001">
    <property type="protein sequence ID" value="RDH45651.1"/>
    <property type="molecule type" value="Genomic_DNA"/>
</dbReference>
<keyword evidence="4 7" id="KW-0456">Lyase</keyword>
<sequence length="347" mass="39190">MEGRAVLLVNLGSPDSPSVSDVRRYLNQFLMDKYVIDLPYLLRRLIVSCFVLPRRPKQSAEAYASIWWPEGSPLKVLTERLTEQLANKTRAVCVRYAMRYGSPSIEQELISLASRPDVTEILVVPLYPHYAMSTVKTCVVELERITRDQDIRLPVYVHPVFYEDEAYIGALYDVAKPFLQQSYDHLLFSYHGVPERHIRKDDPTGSHCLSSADCCQQSSVAHLTCYRAQVLKTTAAFVAKAGIEQDKYSVAFQSRLGKAKWLEPYTNKQLVSLAEQGVKKLLVMCPAFVSDCLETLEEIAIQGEEIFKAAGGESLTLIPCLNDHETWAEVLAAWWQKSPAKLSRIKG</sequence>
<dbReference type="GO" id="GO:0006783">
    <property type="term" value="P:heme biosynthetic process"/>
    <property type="evidence" value="ECO:0007669"/>
    <property type="project" value="UniProtKB-UniRule"/>
</dbReference>
<gene>
    <name evidence="7" type="primary">hemH</name>
    <name evidence="9" type="ORF">B9G39_20555</name>
</gene>
<proteinExistence type="inferred from homology"/>
<dbReference type="RefSeq" id="WP_094788583.1">
    <property type="nucleotide sequence ID" value="NZ_JAEVHG010000010.1"/>
</dbReference>
<dbReference type="InterPro" id="IPR033659">
    <property type="entry name" value="Ferrochelatase_N"/>
</dbReference>
<accession>A0A4V1IP15</accession>
<keyword evidence="7" id="KW-0479">Metal-binding</keyword>
<organism evidence="9 10">
    <name type="scientific">Zooshikella ganghwensis</name>
    <dbReference type="NCBI Taxonomy" id="202772"/>
    <lineage>
        <taxon>Bacteria</taxon>
        <taxon>Pseudomonadati</taxon>
        <taxon>Pseudomonadota</taxon>
        <taxon>Gammaproteobacteria</taxon>
        <taxon>Oceanospirillales</taxon>
        <taxon>Zooshikellaceae</taxon>
        <taxon>Zooshikella</taxon>
    </lineage>
</organism>
<protein>
    <recommendedName>
        <fullName evidence="7">Ferrochelatase</fullName>
        <ecNumber evidence="7">4.98.1.1</ecNumber>
    </recommendedName>
    <alternativeName>
        <fullName evidence="7">Heme synthase</fullName>
    </alternativeName>
    <alternativeName>
        <fullName evidence="7">Protoheme ferro-lyase</fullName>
    </alternativeName>
</protein>
<comment type="function">
    <text evidence="7">Catalyzes the ferrous insertion into protoporphyrin IX.</text>
</comment>
<dbReference type="UniPathway" id="UPA00252">
    <property type="reaction ID" value="UER00325"/>
</dbReference>
<evidence type="ECO:0000256" key="2">
    <source>
        <dbReference type="ARBA" id="ARBA00023004"/>
    </source>
</evidence>
<name>A0A4V1IP15_9GAMM</name>
<dbReference type="EC" id="4.98.1.1" evidence="7"/>
<dbReference type="Pfam" id="PF00762">
    <property type="entry name" value="Ferrochelatase"/>
    <property type="match status" value="1"/>
</dbReference>
<evidence type="ECO:0000313" key="10">
    <source>
        <dbReference type="Proteomes" id="UP000257039"/>
    </source>
</evidence>
<evidence type="ECO:0000256" key="3">
    <source>
        <dbReference type="ARBA" id="ARBA00023133"/>
    </source>
</evidence>
<dbReference type="CDD" id="cd03411">
    <property type="entry name" value="Ferrochelatase_N"/>
    <property type="match status" value="1"/>
</dbReference>
<feature type="binding site" evidence="7">
    <location>
        <position position="294"/>
    </location>
    <ligand>
        <name>Fe(2+)</name>
        <dbReference type="ChEBI" id="CHEBI:29033"/>
    </ligand>
</feature>
<reference evidence="9 10" key="1">
    <citation type="submission" date="2017-04" db="EMBL/GenBank/DDBJ databases">
        <title>Draft genome sequence of Zooshikella ganghwensis VG4 isolated from Red Sea sediments.</title>
        <authorList>
            <person name="Rehman Z."/>
            <person name="Alam I."/>
            <person name="Kamau A."/>
            <person name="Bajic V."/>
            <person name="Leiknes T."/>
        </authorList>
    </citation>
    <scope>NUCLEOTIDE SEQUENCE [LARGE SCALE GENOMIC DNA]</scope>
    <source>
        <strain evidence="9 10">VG4</strain>
    </source>
</reference>
<comment type="pathway">
    <text evidence="7">Porphyrin-containing compound metabolism; protoheme biosynthesis; protoheme from protoporphyrin-IX: step 1/1.</text>
</comment>
<dbReference type="NCBIfam" id="TIGR00109">
    <property type="entry name" value="hemH"/>
    <property type="match status" value="1"/>
</dbReference>
<keyword evidence="3 7" id="KW-0350">Heme biosynthesis</keyword>
<evidence type="ECO:0000256" key="1">
    <source>
        <dbReference type="ARBA" id="ARBA00007718"/>
    </source>
</evidence>
<dbReference type="InterPro" id="IPR001015">
    <property type="entry name" value="Ferrochelatase"/>
</dbReference>
<keyword evidence="5 7" id="KW-0627">Porphyrin biosynthesis</keyword>
<dbReference type="Proteomes" id="UP000257039">
    <property type="component" value="Unassembled WGS sequence"/>
</dbReference>
<evidence type="ECO:0000256" key="4">
    <source>
        <dbReference type="ARBA" id="ARBA00023239"/>
    </source>
</evidence>
<feature type="binding site" evidence="7">
    <location>
        <position position="191"/>
    </location>
    <ligand>
        <name>Fe(2+)</name>
        <dbReference type="ChEBI" id="CHEBI:29033"/>
    </ligand>
</feature>
<evidence type="ECO:0000256" key="7">
    <source>
        <dbReference type="HAMAP-Rule" id="MF_00323"/>
    </source>
</evidence>
<keyword evidence="2 7" id="KW-0408">Iron</keyword>
<evidence type="ECO:0000256" key="6">
    <source>
        <dbReference type="ARBA" id="ARBA00024536"/>
    </source>
</evidence>
<dbReference type="SUPFAM" id="SSF53800">
    <property type="entry name" value="Chelatase"/>
    <property type="match status" value="1"/>
</dbReference>
<evidence type="ECO:0000313" key="9">
    <source>
        <dbReference type="EMBL" id="RDH45651.1"/>
    </source>
</evidence>
<comment type="subcellular location">
    <subcellularLocation>
        <location evidence="7">Cytoplasm</location>
    </subcellularLocation>
</comment>
<comment type="catalytic activity">
    <reaction evidence="7">
        <text>heme b + 2 H(+) = protoporphyrin IX + Fe(2+)</text>
        <dbReference type="Rhea" id="RHEA:22584"/>
        <dbReference type="ChEBI" id="CHEBI:15378"/>
        <dbReference type="ChEBI" id="CHEBI:29033"/>
        <dbReference type="ChEBI" id="CHEBI:57306"/>
        <dbReference type="ChEBI" id="CHEBI:60344"/>
        <dbReference type="EC" id="4.98.1.1"/>
    </reaction>
</comment>
<comment type="similarity">
    <text evidence="1 7 8">Belongs to the ferrochelatase family.</text>
</comment>
<dbReference type="PANTHER" id="PTHR11108">
    <property type="entry name" value="FERROCHELATASE"/>
    <property type="match status" value="1"/>
</dbReference>
<dbReference type="HAMAP" id="MF_00323">
    <property type="entry name" value="Ferrochelatase"/>
    <property type="match status" value="1"/>
</dbReference>
<comment type="catalytic activity">
    <reaction evidence="6">
        <text>Fe-coproporphyrin III + 2 H(+) = coproporphyrin III + Fe(2+)</text>
        <dbReference type="Rhea" id="RHEA:49572"/>
        <dbReference type="ChEBI" id="CHEBI:15378"/>
        <dbReference type="ChEBI" id="CHEBI:29033"/>
        <dbReference type="ChEBI" id="CHEBI:68438"/>
        <dbReference type="ChEBI" id="CHEBI:131725"/>
        <dbReference type="EC" id="4.99.1.9"/>
    </reaction>
    <physiologicalReaction direction="right-to-left" evidence="6">
        <dbReference type="Rhea" id="RHEA:49574"/>
    </physiologicalReaction>
</comment>
<dbReference type="GO" id="GO:0004325">
    <property type="term" value="F:ferrochelatase activity"/>
    <property type="evidence" value="ECO:0007669"/>
    <property type="project" value="UniProtKB-UniRule"/>
</dbReference>
<dbReference type="Gene3D" id="3.40.50.1400">
    <property type="match status" value="2"/>
</dbReference>